<dbReference type="NCBIfam" id="TIGR02464">
    <property type="entry name" value="ribofla_fusion"/>
    <property type="match status" value="1"/>
</dbReference>
<dbReference type="Pfam" id="PF08719">
    <property type="entry name" value="NADAR"/>
    <property type="match status" value="1"/>
</dbReference>
<dbReference type="InterPro" id="IPR037238">
    <property type="entry name" value="YbiA-like_sf"/>
</dbReference>
<reference evidence="2 3" key="1">
    <citation type="submission" date="2016-03" db="EMBL/GenBank/DDBJ databases">
        <title>Characterisation of pf16 and phiPMW: Two novel phages infecting Pseudomonas putida PpG1.</title>
        <authorList>
            <person name="Magill D.J."/>
            <person name="Krylov V.N."/>
            <person name="Shaburova O.V."/>
            <person name="Allen C.C.R."/>
            <person name="McGrath J.W."/>
            <person name="Quinn J.P."/>
            <person name="Kulakov L.A."/>
        </authorList>
    </citation>
    <scope>NUCLEOTIDE SEQUENCE [LARGE SCALE GENOMIC DNA]</scope>
</reference>
<evidence type="ECO:0000313" key="2">
    <source>
        <dbReference type="EMBL" id="AND74984.1"/>
    </source>
</evidence>
<dbReference type="EMBL" id="KU873925">
    <property type="protein sequence ID" value="AND74984.1"/>
    <property type="molecule type" value="Genomic_DNA"/>
</dbReference>
<accession>A0A1S5R3U7</accession>
<evidence type="ECO:0000259" key="1">
    <source>
        <dbReference type="Pfam" id="PF08719"/>
    </source>
</evidence>
<dbReference type="SUPFAM" id="SSF143990">
    <property type="entry name" value="YbiA-like"/>
    <property type="match status" value="1"/>
</dbReference>
<feature type="domain" description="NADAR" evidence="1">
    <location>
        <begin position="13"/>
        <end position="148"/>
    </location>
</feature>
<gene>
    <name evidence="2" type="ORF">pf16_61</name>
</gene>
<dbReference type="InterPro" id="IPR012816">
    <property type="entry name" value="NADAR"/>
</dbReference>
<dbReference type="Gene3D" id="1.10.357.40">
    <property type="entry name" value="YbiA-like"/>
    <property type="match status" value="1"/>
</dbReference>
<protein>
    <recommendedName>
        <fullName evidence="1">NADAR domain-containing protein</fullName>
    </recommendedName>
</protein>
<evidence type="ECO:0000313" key="3">
    <source>
        <dbReference type="Proteomes" id="UP000225821"/>
    </source>
</evidence>
<proteinExistence type="predicted"/>
<dbReference type="Proteomes" id="UP000225821">
    <property type="component" value="Segment"/>
</dbReference>
<dbReference type="CDD" id="cd15457">
    <property type="entry name" value="NADAR"/>
    <property type="match status" value="1"/>
</dbReference>
<sequence length="154" mass="17820">MAPNDDILGFFQEFAFLSNFFEAPLVYKGINWPTSEHAYQAMKVDGQDVWVEFAALETPGEAKRLGRKVPVRFNWEHLKDDFMYQIVLAKFEQNEDLKKLLLATGNRKLVELNYWGDKYWGMVRDANGNLVGKNKLGEILMRIRSNLRGEGLCL</sequence>
<organism evidence="2 3">
    <name type="scientific">Pseudomonas phage pf16</name>
    <dbReference type="NCBI Taxonomy" id="1815630"/>
    <lineage>
        <taxon>Viruses</taxon>
        <taxon>Duplodnaviria</taxon>
        <taxon>Heunggongvirae</taxon>
        <taxon>Uroviricota</taxon>
        <taxon>Caudoviricetes</taxon>
        <taxon>Chakrabartyvirus</taxon>
        <taxon>Chakrabartyvirus pf16</taxon>
    </lineage>
</organism>
<name>A0A1S5R3U7_9CAUD</name>
<dbReference type="OrthoDB" id="24258at10239"/>
<keyword evidence="3" id="KW-1185">Reference proteome</keyword>